<proteinExistence type="predicted"/>
<evidence type="ECO:0000313" key="3">
    <source>
        <dbReference type="EMBL" id="GAA2208784.1"/>
    </source>
</evidence>
<keyword evidence="2" id="KW-1133">Transmembrane helix</keyword>
<evidence type="ECO:0000313" key="4">
    <source>
        <dbReference type="Proteomes" id="UP001499843"/>
    </source>
</evidence>
<feature type="region of interest" description="Disordered" evidence="1">
    <location>
        <begin position="155"/>
        <end position="181"/>
    </location>
</feature>
<keyword evidence="2" id="KW-0472">Membrane</keyword>
<gene>
    <name evidence="3" type="ORF">GCM10009850_042420</name>
</gene>
<keyword evidence="4" id="KW-1185">Reference proteome</keyword>
<sequence>MGARWLVQTRGPGTTEDYRWLPIGHKNLRALRLLEKGWRKGSSFLTLLDDERPGLLLYRFRSEGLLLLITGLIPAGRPVDSRKRAIRVNVLGCTHDSADRLAADFADNTDDGTDAILSVTCAALRGDLSDRLPVVYGPDGGSGFALEPEDWNDMLEDVKGGHTSSESPPTRRPRVDDDTETAREQVAGELAALRSQGTLDRLSGTLLVLRTGVLSRRQSEALGAWRVLVDILPDEQEPPEQNLFSQFRDLRNRLGIPLFLGLVALAVVVAAIVANLPMWDAPPGSPATSPTASTTRSPPSTTGR</sequence>
<organism evidence="3 4">
    <name type="scientific">Nonomuraea monospora</name>
    <dbReference type="NCBI Taxonomy" id="568818"/>
    <lineage>
        <taxon>Bacteria</taxon>
        <taxon>Bacillati</taxon>
        <taxon>Actinomycetota</taxon>
        <taxon>Actinomycetes</taxon>
        <taxon>Streptosporangiales</taxon>
        <taxon>Streptosporangiaceae</taxon>
        <taxon>Nonomuraea</taxon>
    </lineage>
</organism>
<evidence type="ECO:0000256" key="2">
    <source>
        <dbReference type="SAM" id="Phobius"/>
    </source>
</evidence>
<dbReference type="EMBL" id="BAAAQX010000010">
    <property type="protein sequence ID" value="GAA2208784.1"/>
    <property type="molecule type" value="Genomic_DNA"/>
</dbReference>
<dbReference type="Proteomes" id="UP001499843">
    <property type="component" value="Unassembled WGS sequence"/>
</dbReference>
<comment type="caution">
    <text evidence="3">The sequence shown here is derived from an EMBL/GenBank/DDBJ whole genome shotgun (WGS) entry which is preliminary data.</text>
</comment>
<accession>A0ABN3CH99</accession>
<feature type="compositionally biased region" description="Low complexity" evidence="1">
    <location>
        <begin position="286"/>
        <end position="304"/>
    </location>
</feature>
<reference evidence="3 4" key="1">
    <citation type="journal article" date="2019" name="Int. J. Syst. Evol. Microbiol.">
        <title>The Global Catalogue of Microorganisms (GCM) 10K type strain sequencing project: providing services to taxonomists for standard genome sequencing and annotation.</title>
        <authorList>
            <consortium name="The Broad Institute Genomics Platform"/>
            <consortium name="The Broad Institute Genome Sequencing Center for Infectious Disease"/>
            <person name="Wu L."/>
            <person name="Ma J."/>
        </authorList>
    </citation>
    <scope>NUCLEOTIDE SEQUENCE [LARGE SCALE GENOMIC DNA]</scope>
    <source>
        <strain evidence="3 4">JCM 16114</strain>
    </source>
</reference>
<name>A0ABN3CH99_9ACTN</name>
<feature type="transmembrane region" description="Helical" evidence="2">
    <location>
        <begin position="254"/>
        <end position="276"/>
    </location>
</feature>
<dbReference type="RefSeq" id="WP_344477239.1">
    <property type="nucleotide sequence ID" value="NZ_BAAAQX010000010.1"/>
</dbReference>
<feature type="region of interest" description="Disordered" evidence="1">
    <location>
        <begin position="280"/>
        <end position="304"/>
    </location>
</feature>
<protein>
    <submittedName>
        <fullName evidence="3">Uncharacterized protein</fullName>
    </submittedName>
</protein>
<keyword evidence="2" id="KW-0812">Transmembrane</keyword>
<evidence type="ECO:0000256" key="1">
    <source>
        <dbReference type="SAM" id="MobiDB-lite"/>
    </source>
</evidence>